<dbReference type="InterPro" id="IPR012677">
    <property type="entry name" value="Nucleotide-bd_a/b_plait_sf"/>
</dbReference>
<dbReference type="Pfam" id="PF00076">
    <property type="entry name" value="RRM_1"/>
    <property type="match status" value="1"/>
</dbReference>
<dbReference type="InterPro" id="IPR002999">
    <property type="entry name" value="Tudor"/>
</dbReference>
<dbReference type="PROSITE" id="PS50102">
    <property type="entry name" value="RRM"/>
    <property type="match status" value="1"/>
</dbReference>
<dbReference type="EMBL" id="JAVFWL010000005">
    <property type="protein sequence ID" value="KAK6755553.1"/>
    <property type="molecule type" value="Genomic_DNA"/>
</dbReference>
<dbReference type="InterPro" id="IPR000504">
    <property type="entry name" value="RRM_dom"/>
</dbReference>
<accession>A0ABR1DZ27</accession>
<reference evidence="3 4" key="1">
    <citation type="submission" date="2023-08" db="EMBL/GenBank/DDBJ databases">
        <title>A Necator americanus chromosomal reference genome.</title>
        <authorList>
            <person name="Ilik V."/>
            <person name="Petrzelkova K.J."/>
            <person name="Pardy F."/>
            <person name="Fuh T."/>
            <person name="Niatou-Singa F.S."/>
            <person name="Gouil Q."/>
            <person name="Baker L."/>
            <person name="Ritchie M.E."/>
            <person name="Jex A.R."/>
            <person name="Gazzola D."/>
            <person name="Li H."/>
            <person name="Toshio Fujiwara R."/>
            <person name="Zhan B."/>
            <person name="Aroian R.V."/>
            <person name="Pafco B."/>
            <person name="Schwarz E.M."/>
        </authorList>
    </citation>
    <scope>NUCLEOTIDE SEQUENCE [LARGE SCALE GENOMIC DNA]</scope>
    <source>
        <strain evidence="3 4">Aroian</strain>
        <tissue evidence="3">Whole animal</tissue>
    </source>
</reference>
<name>A0ABR1DZ27_NECAM</name>
<sequence>MDQVCIPSGSGDVEKGFCVKNIPLGFKEWELFHIFRKYGIVHNVKIPTKQNYPNSKYGFVVMEDFNGADQVRYQLKNGRFLALENGVQLQVSSVHHGEQQRDRSDATEIGTRVPFKDLQCSVPSACNKRNGSDKNTGQKTHQSSISVRCFSQDLPLQIPVKVRVVDSPFPCKSSEEDFVFHVIPIDQKLSDEYIALQREMNKYCQMNPNLQELPKIGEYALYGRTAIAYRALCNSEKTMYLVDTGETVPINLSLLWEISPFFARLPSLVIPCGIAGITWKNPSVAMFNKCRNALSQWSRSYPAGLRATACGFSRLRNLVDLVAVSGDVVDDFATCIAAKGMCTQLSQKRFAYSRESVLDAKNFLKDKDISPSINYSENIAEIISGVQTVAVA</sequence>
<proteinExistence type="predicted"/>
<dbReference type="SMART" id="SM00360">
    <property type="entry name" value="RRM"/>
    <property type="match status" value="1"/>
</dbReference>
<dbReference type="InterPro" id="IPR035979">
    <property type="entry name" value="RBD_domain_sf"/>
</dbReference>
<evidence type="ECO:0000259" key="2">
    <source>
        <dbReference type="PROSITE" id="PS50102"/>
    </source>
</evidence>
<comment type="caution">
    <text evidence="3">The sequence shown here is derived from an EMBL/GenBank/DDBJ whole genome shotgun (WGS) entry which is preliminary data.</text>
</comment>
<protein>
    <recommendedName>
        <fullName evidence="2">RRM domain-containing protein</fullName>
    </recommendedName>
</protein>
<dbReference type="CDD" id="cd00590">
    <property type="entry name" value="RRM_SF"/>
    <property type="match status" value="1"/>
</dbReference>
<gene>
    <name evidence="3" type="primary">Necator_chrV.g18912</name>
    <name evidence="3" type="ORF">RB195_014121</name>
</gene>
<evidence type="ECO:0000313" key="3">
    <source>
        <dbReference type="EMBL" id="KAK6755553.1"/>
    </source>
</evidence>
<dbReference type="Gene3D" id="2.30.30.140">
    <property type="match status" value="1"/>
</dbReference>
<dbReference type="SUPFAM" id="SSF63748">
    <property type="entry name" value="Tudor/PWWP/MBT"/>
    <property type="match status" value="1"/>
</dbReference>
<dbReference type="SUPFAM" id="SSF54928">
    <property type="entry name" value="RNA-binding domain, RBD"/>
    <property type="match status" value="1"/>
</dbReference>
<organism evidence="3 4">
    <name type="scientific">Necator americanus</name>
    <name type="common">Human hookworm</name>
    <dbReference type="NCBI Taxonomy" id="51031"/>
    <lineage>
        <taxon>Eukaryota</taxon>
        <taxon>Metazoa</taxon>
        <taxon>Ecdysozoa</taxon>
        <taxon>Nematoda</taxon>
        <taxon>Chromadorea</taxon>
        <taxon>Rhabditida</taxon>
        <taxon>Rhabditina</taxon>
        <taxon>Rhabditomorpha</taxon>
        <taxon>Strongyloidea</taxon>
        <taxon>Ancylostomatidae</taxon>
        <taxon>Bunostominae</taxon>
        <taxon>Necator</taxon>
    </lineage>
</organism>
<dbReference type="Proteomes" id="UP001303046">
    <property type="component" value="Unassembled WGS sequence"/>
</dbReference>
<dbReference type="Pfam" id="PF00567">
    <property type="entry name" value="TUDOR"/>
    <property type="match status" value="1"/>
</dbReference>
<dbReference type="Gene3D" id="3.30.70.330">
    <property type="match status" value="1"/>
</dbReference>
<feature type="domain" description="RRM" evidence="2">
    <location>
        <begin position="15"/>
        <end position="96"/>
    </location>
</feature>
<keyword evidence="4" id="KW-1185">Reference proteome</keyword>
<evidence type="ECO:0000256" key="1">
    <source>
        <dbReference type="PROSITE-ProRule" id="PRU00176"/>
    </source>
</evidence>
<keyword evidence="1" id="KW-0694">RNA-binding</keyword>
<evidence type="ECO:0000313" key="4">
    <source>
        <dbReference type="Proteomes" id="UP001303046"/>
    </source>
</evidence>